<evidence type="ECO:0000256" key="9">
    <source>
        <dbReference type="ARBA" id="ARBA00023180"/>
    </source>
</evidence>
<evidence type="ECO:0000256" key="4">
    <source>
        <dbReference type="ARBA" id="ARBA00022737"/>
    </source>
</evidence>
<dbReference type="Pfam" id="PF00008">
    <property type="entry name" value="EGF"/>
    <property type="match status" value="2"/>
</dbReference>
<dbReference type="GO" id="GO:0071944">
    <property type="term" value="C:cell periphery"/>
    <property type="evidence" value="ECO:0007669"/>
    <property type="project" value="UniProtKB-ARBA"/>
</dbReference>
<gene>
    <name evidence="12" type="ORF">OCBIM_22009520mg</name>
</gene>
<feature type="disulfide bond" evidence="10">
    <location>
        <begin position="54"/>
        <end position="63"/>
    </location>
</feature>
<evidence type="ECO:0000256" key="10">
    <source>
        <dbReference type="PROSITE-ProRule" id="PRU00076"/>
    </source>
</evidence>
<dbReference type="EMBL" id="KQ415865">
    <property type="protein sequence ID" value="KOF99943.1"/>
    <property type="molecule type" value="Genomic_DNA"/>
</dbReference>
<dbReference type="SMART" id="SM00181">
    <property type="entry name" value="EGF"/>
    <property type="match status" value="2"/>
</dbReference>
<protein>
    <recommendedName>
        <fullName evidence="11">EGF-like domain-containing protein</fullName>
    </recommendedName>
</protein>
<feature type="disulfide bond" evidence="10">
    <location>
        <begin position="17"/>
        <end position="26"/>
    </location>
</feature>
<dbReference type="GO" id="GO:0120025">
    <property type="term" value="C:plasma membrane bounded cell projection"/>
    <property type="evidence" value="ECO:0007669"/>
    <property type="project" value="UniProtKB-ARBA"/>
</dbReference>
<dbReference type="SUPFAM" id="SSF57196">
    <property type="entry name" value="EGF/Laminin"/>
    <property type="match status" value="2"/>
</dbReference>
<keyword evidence="8 10" id="KW-1015">Disulfide bond</keyword>
<keyword evidence="9" id="KW-0325">Glycoprotein</keyword>
<reference evidence="12" key="1">
    <citation type="submission" date="2015-07" db="EMBL/GenBank/DDBJ databases">
        <title>MeaNS - Measles Nucleotide Surveillance Program.</title>
        <authorList>
            <person name="Tran T."/>
            <person name="Druce J."/>
        </authorList>
    </citation>
    <scope>NUCLEOTIDE SEQUENCE</scope>
    <source>
        <strain evidence="12">UCB-OBI-ISO-001</strain>
        <tissue evidence="12">Gonad</tissue>
    </source>
</reference>
<dbReference type="GO" id="GO:0005112">
    <property type="term" value="F:Notch binding"/>
    <property type="evidence" value="ECO:0007669"/>
    <property type="project" value="TreeGrafter"/>
</dbReference>
<organism evidence="12">
    <name type="scientific">Octopus bimaculoides</name>
    <name type="common">California two-spotted octopus</name>
    <dbReference type="NCBI Taxonomy" id="37653"/>
    <lineage>
        <taxon>Eukaryota</taxon>
        <taxon>Metazoa</taxon>
        <taxon>Spiralia</taxon>
        <taxon>Lophotrochozoa</taxon>
        <taxon>Mollusca</taxon>
        <taxon>Cephalopoda</taxon>
        <taxon>Coleoidea</taxon>
        <taxon>Octopodiformes</taxon>
        <taxon>Octopoda</taxon>
        <taxon>Incirrata</taxon>
        <taxon>Octopodidae</taxon>
        <taxon>Octopus</taxon>
    </lineage>
</organism>
<dbReference type="GO" id="GO:0007399">
    <property type="term" value="P:nervous system development"/>
    <property type="evidence" value="ECO:0007669"/>
    <property type="project" value="UniProtKB-ARBA"/>
</dbReference>
<feature type="domain" description="EGF-like" evidence="11">
    <location>
        <begin position="1"/>
        <end position="27"/>
    </location>
</feature>
<evidence type="ECO:0000256" key="2">
    <source>
        <dbReference type="ARBA" id="ARBA00022536"/>
    </source>
</evidence>
<evidence type="ECO:0000256" key="5">
    <source>
        <dbReference type="ARBA" id="ARBA00022837"/>
    </source>
</evidence>
<dbReference type="PANTHER" id="PTHR24044">
    <property type="entry name" value="NOTCH LIGAND FAMILY MEMBER"/>
    <property type="match status" value="1"/>
</dbReference>
<evidence type="ECO:0000256" key="3">
    <source>
        <dbReference type="ARBA" id="ARBA00022692"/>
    </source>
</evidence>
<dbReference type="FunFam" id="2.10.25.10:FF:000247">
    <property type="entry name" value="Delta/notch like EGF repeat containing"/>
    <property type="match status" value="1"/>
</dbReference>
<dbReference type="InterPro" id="IPR050906">
    <property type="entry name" value="Notch_signaling"/>
</dbReference>
<dbReference type="InterPro" id="IPR000742">
    <property type="entry name" value="EGF"/>
</dbReference>
<dbReference type="PROSITE" id="PS01186">
    <property type="entry name" value="EGF_2"/>
    <property type="match status" value="1"/>
</dbReference>
<dbReference type="PROSITE" id="PS00010">
    <property type="entry name" value="ASX_HYDROXYL"/>
    <property type="match status" value="1"/>
</dbReference>
<dbReference type="STRING" id="37653.A0A0L8IEN2"/>
<proteinExistence type="predicted"/>
<sequence length="67" mass="7303">MNSGTCLNVGNDYTCICPIGYIDNHCNVFDVCNKQPCRNGGVCIKKGSVYTCICQIGFKGDQCEICK</sequence>
<comment type="caution">
    <text evidence="10">Lacks conserved residue(s) required for the propagation of feature annotation.</text>
</comment>
<dbReference type="Gene3D" id="2.10.25.10">
    <property type="entry name" value="Laminin"/>
    <property type="match status" value="2"/>
</dbReference>
<name>A0A0L8IEN2_OCTBM</name>
<dbReference type="GO" id="GO:0016020">
    <property type="term" value="C:membrane"/>
    <property type="evidence" value="ECO:0007669"/>
    <property type="project" value="UniProtKB-SubCell"/>
</dbReference>
<feature type="domain" description="EGF-like" evidence="11">
    <location>
        <begin position="28"/>
        <end position="64"/>
    </location>
</feature>
<comment type="subcellular location">
    <subcellularLocation>
        <location evidence="1">Membrane</location>
        <topology evidence="1">Single-pass membrane protein</topology>
    </subcellularLocation>
</comment>
<evidence type="ECO:0000313" key="12">
    <source>
        <dbReference type="EMBL" id="KOF99943.1"/>
    </source>
</evidence>
<evidence type="ECO:0000256" key="8">
    <source>
        <dbReference type="ARBA" id="ARBA00023157"/>
    </source>
</evidence>
<keyword evidence="6" id="KW-1133">Transmembrane helix</keyword>
<evidence type="ECO:0000256" key="7">
    <source>
        <dbReference type="ARBA" id="ARBA00023136"/>
    </source>
</evidence>
<keyword evidence="5" id="KW-0106">Calcium</keyword>
<keyword evidence="4" id="KW-0677">Repeat</keyword>
<evidence type="ECO:0000259" key="11">
    <source>
        <dbReference type="PROSITE" id="PS50026"/>
    </source>
</evidence>
<dbReference type="PANTHER" id="PTHR24044:SF502">
    <property type="entry name" value="ANTERIOR PHARYNX IN EXCESS PROTEIN 1-RELATED"/>
    <property type="match status" value="1"/>
</dbReference>
<accession>A0A0L8IEN2</accession>
<keyword evidence="2 10" id="KW-0245">EGF-like domain</keyword>
<dbReference type="PROSITE" id="PS00022">
    <property type="entry name" value="EGF_1"/>
    <property type="match status" value="1"/>
</dbReference>
<evidence type="ECO:0000256" key="6">
    <source>
        <dbReference type="ARBA" id="ARBA00022989"/>
    </source>
</evidence>
<dbReference type="AlphaFoldDB" id="A0A0L8IEN2"/>
<keyword evidence="7" id="KW-0472">Membrane</keyword>
<evidence type="ECO:0000256" key="1">
    <source>
        <dbReference type="ARBA" id="ARBA00004167"/>
    </source>
</evidence>
<keyword evidence="3" id="KW-0812">Transmembrane</keyword>
<dbReference type="InterPro" id="IPR000152">
    <property type="entry name" value="EGF-type_Asp/Asn_hydroxyl_site"/>
</dbReference>
<dbReference type="PROSITE" id="PS50026">
    <property type="entry name" value="EGF_3"/>
    <property type="match status" value="2"/>
</dbReference>